<evidence type="ECO:0000313" key="14">
    <source>
        <dbReference type="EnsemblPlants" id="KQK15835"/>
    </source>
</evidence>
<feature type="active site" evidence="9">
    <location>
        <position position="567"/>
    </location>
</feature>
<feature type="transmembrane region" description="Helical" evidence="12">
    <location>
        <begin position="113"/>
        <end position="133"/>
    </location>
</feature>
<dbReference type="STRING" id="15368.I1GTL9"/>
<dbReference type="GO" id="GO:0009833">
    <property type="term" value="P:plant-type primary cell wall biogenesis"/>
    <property type="evidence" value="ECO:0000318"/>
    <property type="project" value="GO_Central"/>
</dbReference>
<feature type="transmembrane region" description="Helical" evidence="12">
    <location>
        <begin position="81"/>
        <end position="101"/>
    </location>
</feature>
<evidence type="ECO:0000256" key="6">
    <source>
        <dbReference type="ARBA" id="ARBA00023034"/>
    </source>
</evidence>
<protein>
    <submittedName>
        <fullName evidence="13 14">Uncharacterized protein</fullName>
    </submittedName>
</protein>
<dbReference type="OrthoDB" id="630609at2759"/>
<feature type="transmembrane region" description="Helical" evidence="12">
    <location>
        <begin position="802"/>
        <end position="821"/>
    </location>
</feature>
<gene>
    <name evidence="14" type="primary">LOC100845855</name>
    <name evidence="13" type="ORF">BRADI_1g25157v3</name>
</gene>
<dbReference type="EnsemblPlants" id="KQK15835">
    <property type="protein sequence ID" value="KQK15835"/>
    <property type="gene ID" value="BRADI_1g25157v3"/>
</dbReference>
<keyword evidence="4 12" id="KW-0812">Transmembrane</keyword>
<name>I1GTL9_BRADI</name>
<feature type="transmembrane region" description="Helical" evidence="12">
    <location>
        <begin position="767"/>
        <end position="790"/>
    </location>
</feature>
<dbReference type="GO" id="GO:0000139">
    <property type="term" value="C:Golgi membrane"/>
    <property type="evidence" value="ECO:0007669"/>
    <property type="project" value="UniProtKB-SubCell"/>
</dbReference>
<dbReference type="Gramene" id="KQK15835">
    <property type="protein sequence ID" value="KQK15835"/>
    <property type="gene ID" value="BRADI_1g25157v3"/>
</dbReference>
<evidence type="ECO:0000256" key="5">
    <source>
        <dbReference type="ARBA" id="ARBA00022989"/>
    </source>
</evidence>
<keyword evidence="8" id="KW-0961">Cell wall biogenesis/degradation</keyword>
<organism evidence="13">
    <name type="scientific">Brachypodium distachyon</name>
    <name type="common">Purple false brome</name>
    <name type="synonym">Trachynia distachya</name>
    <dbReference type="NCBI Taxonomy" id="15368"/>
    <lineage>
        <taxon>Eukaryota</taxon>
        <taxon>Viridiplantae</taxon>
        <taxon>Streptophyta</taxon>
        <taxon>Embryophyta</taxon>
        <taxon>Tracheophyta</taxon>
        <taxon>Spermatophyta</taxon>
        <taxon>Magnoliopsida</taxon>
        <taxon>Liliopsida</taxon>
        <taxon>Poales</taxon>
        <taxon>Poaceae</taxon>
        <taxon>BOP clade</taxon>
        <taxon>Pooideae</taxon>
        <taxon>Stipodae</taxon>
        <taxon>Brachypodieae</taxon>
        <taxon>Brachypodium</taxon>
    </lineage>
</organism>
<dbReference type="InterPro" id="IPR005150">
    <property type="entry name" value="Cellulose_synth"/>
</dbReference>
<keyword evidence="7 12" id="KW-0472">Membrane</keyword>
<evidence type="ECO:0000256" key="11">
    <source>
        <dbReference type="PIRSR" id="PIRSR605150-3"/>
    </source>
</evidence>
<dbReference type="AlphaFoldDB" id="I1GTL9"/>
<evidence type="ECO:0000256" key="4">
    <source>
        <dbReference type="ARBA" id="ARBA00022692"/>
    </source>
</evidence>
<dbReference type="InterPro" id="IPR029044">
    <property type="entry name" value="Nucleotide-diphossugar_trans"/>
</dbReference>
<feature type="binding site" evidence="10">
    <location>
        <position position="178"/>
    </location>
    <ligand>
        <name>UDP-alpha-D-glucose</name>
        <dbReference type="ChEBI" id="CHEBI:58885"/>
    </ligand>
</feature>
<keyword evidence="3" id="KW-0808">Transferase</keyword>
<dbReference type="KEGG" id="bdi:100845855"/>
<reference evidence="13" key="2">
    <citation type="submission" date="2017-06" db="EMBL/GenBank/DDBJ databases">
        <title>WGS assembly of Brachypodium distachyon.</title>
        <authorList>
            <consortium name="The International Brachypodium Initiative"/>
            <person name="Lucas S."/>
            <person name="Harmon-Smith M."/>
            <person name="Lail K."/>
            <person name="Tice H."/>
            <person name="Grimwood J."/>
            <person name="Bruce D."/>
            <person name="Barry K."/>
            <person name="Shu S."/>
            <person name="Lindquist E."/>
            <person name="Wang M."/>
            <person name="Pitluck S."/>
            <person name="Vogel J.P."/>
            <person name="Garvin D.F."/>
            <person name="Mockler T.C."/>
            <person name="Schmutz J."/>
            <person name="Rokhsar D."/>
            <person name="Bevan M.W."/>
        </authorList>
    </citation>
    <scope>NUCLEOTIDE SEQUENCE</scope>
    <source>
        <strain evidence="13">Bd21</strain>
    </source>
</reference>
<proteinExistence type="predicted"/>
<dbReference type="GO" id="GO:0005886">
    <property type="term" value="C:plasma membrane"/>
    <property type="evidence" value="ECO:0000318"/>
    <property type="project" value="GO_Central"/>
</dbReference>
<dbReference type="Pfam" id="PF03552">
    <property type="entry name" value="Cellulose_synt"/>
    <property type="match status" value="2"/>
</dbReference>
<keyword evidence="2" id="KW-0328">Glycosyltransferase</keyword>
<feature type="binding site" evidence="10">
    <location>
        <position position="207"/>
    </location>
    <ligand>
        <name>UDP-alpha-D-glucose</name>
        <dbReference type="ChEBI" id="CHEBI:58885"/>
    </ligand>
</feature>
<dbReference type="HOGENOM" id="CLU_001418_3_1_1"/>
<dbReference type="Gene3D" id="3.90.550.10">
    <property type="entry name" value="Spore Coat Polysaccharide Biosynthesis Protein SpsA, Chain A"/>
    <property type="match status" value="1"/>
</dbReference>
<evidence type="ECO:0000256" key="1">
    <source>
        <dbReference type="ARBA" id="ARBA00004653"/>
    </source>
</evidence>
<accession>I1GTL9</accession>
<dbReference type="EMBL" id="CM000880">
    <property type="protein sequence ID" value="KQK15835.2"/>
    <property type="molecule type" value="Genomic_DNA"/>
</dbReference>
<dbReference type="GO" id="GO:0071555">
    <property type="term" value="P:cell wall organization"/>
    <property type="evidence" value="ECO:0007669"/>
    <property type="project" value="UniProtKB-KW"/>
</dbReference>
<feature type="binding site" evidence="11">
    <location>
        <position position="382"/>
    </location>
    <ligand>
        <name>Mn(2+)</name>
        <dbReference type="ChEBI" id="CHEBI:29035"/>
    </ligand>
</feature>
<feature type="transmembrane region" description="Helical" evidence="12">
    <location>
        <begin position="712"/>
        <end position="734"/>
    </location>
</feature>
<feature type="active site" evidence="9">
    <location>
        <position position="207"/>
    </location>
</feature>
<evidence type="ECO:0000256" key="2">
    <source>
        <dbReference type="ARBA" id="ARBA00022676"/>
    </source>
</evidence>
<evidence type="ECO:0000256" key="3">
    <source>
        <dbReference type="ARBA" id="ARBA00022679"/>
    </source>
</evidence>
<evidence type="ECO:0000256" key="7">
    <source>
        <dbReference type="ARBA" id="ARBA00023136"/>
    </source>
</evidence>
<dbReference type="SUPFAM" id="SSF53448">
    <property type="entry name" value="Nucleotide-diphospho-sugar transferases"/>
    <property type="match status" value="1"/>
</dbReference>
<evidence type="ECO:0000256" key="12">
    <source>
        <dbReference type="SAM" id="Phobius"/>
    </source>
</evidence>
<evidence type="ECO:0000313" key="13">
    <source>
        <dbReference type="EMBL" id="KQK15835.2"/>
    </source>
</evidence>
<dbReference type="GO" id="GO:0030244">
    <property type="term" value="P:cellulose biosynthetic process"/>
    <property type="evidence" value="ECO:0007669"/>
    <property type="project" value="InterPro"/>
</dbReference>
<evidence type="ECO:0000256" key="8">
    <source>
        <dbReference type="ARBA" id="ARBA00023316"/>
    </source>
</evidence>
<evidence type="ECO:0000256" key="10">
    <source>
        <dbReference type="PIRSR" id="PIRSR605150-2"/>
    </source>
</evidence>
<dbReference type="eggNOG" id="ENOG502QU14">
    <property type="taxonomic scope" value="Eukaryota"/>
</dbReference>
<accession>A0A0Q3JCZ4</accession>
<dbReference type="FunFam" id="3.90.550.10:FF:000027">
    <property type="entry name" value="Cellulose synthase-like protein D4"/>
    <property type="match status" value="1"/>
</dbReference>
<dbReference type="GeneID" id="100845855"/>
<keyword evidence="6" id="KW-0333">Golgi apparatus</keyword>
<sequence length="866" mass="98682">MEASCMSSPVTTDAAGAVRVDDDAAGLSKPLLANGKEKKGAVKASERYWVDVDQPDVASAADLEGGSGRPLLFRNRRVKNILLYPYRALTVIRLIAVIFFITWRIKHNKSDVMWFWVTSIVGDVWFGLSWLSYQLPKFNPIKRVPDLATLRQHYDLPDGSSHLPGIDVIVTTASPINEPILYTMNCVLSVLAADYHIDRYTCYLSDDSGSLIVYEALVETAKFAAIWVPFCRKHRIEPRAPESYFESEESVMVYRGRPQQELMSDYKHVRAQYEEFKVYLDKLPNSIQQRSDVYNGMETKGGHAKATWMANGTQWSGTWIDPIENHRTGHHAGIVQIVQEHPKHMAQQSIGNPLNVDDADLLLPMLVYVSREKSPHYDHNKKAGALNAQLRISALLSNAPFIINFDCDHYINNSQALRAAVCFMLDQREGENTAFVQFPQRFENVDPTDRYGNHNRVFFDCAMYGLNGLQGPTYLGTGCMFRRVSLYGIDPPCWRPDDIIVDTSKFGNSVPFLKSVLTAIKQERYVTPPPLDELFLSEMIAVVSSSYDKETEWGRSVGYIYNIATEDIVTGFRIHGQGWRSMYGTLLEREAFVGTAPINLTERLHQIVRWSGGSLEMVFSHNNPFFAGPRLQWLQRVSYINFTVYPITSLFILMYALCPVMWLLPREIFIQKPFATYVLYLIAIIVMIQTIGLFEIKWAGIRWLDWWRNEQLFMIGSTSAYPVAVMHMVVKLLLRKGIYFRVTTKQAVVDMDDKFAELYELRWVPMMIPAIVVLFSNILAIGVAIGKFILYIGTWSAVQQRNAALGLMFNMWVTMLLYPFAQAVIGRWGKRPGILYILLPIAYVAIALMYLCIHAFLVHFLPSMVI</sequence>
<evidence type="ECO:0000256" key="9">
    <source>
        <dbReference type="PIRSR" id="PIRSR605150-1"/>
    </source>
</evidence>
<feature type="binding site" evidence="11">
    <location>
        <position position="406"/>
    </location>
    <ligand>
        <name>Mn(2+)</name>
        <dbReference type="ChEBI" id="CHEBI:29035"/>
    </ligand>
</feature>
<dbReference type="PANTHER" id="PTHR13301">
    <property type="entry name" value="X-BOX TRANSCRIPTION FACTOR-RELATED"/>
    <property type="match status" value="1"/>
</dbReference>
<feature type="transmembrane region" description="Helical" evidence="12">
    <location>
        <begin position="639"/>
        <end position="665"/>
    </location>
</feature>
<comment type="subcellular location">
    <subcellularLocation>
        <location evidence="1">Golgi apparatus membrane</location>
        <topology evidence="1">Multi-pass membrane protein</topology>
    </subcellularLocation>
</comment>
<dbReference type="Proteomes" id="UP000008810">
    <property type="component" value="Chromosome 1"/>
</dbReference>
<keyword evidence="5 12" id="KW-1133">Transmembrane helix</keyword>
<reference evidence="14" key="3">
    <citation type="submission" date="2018-08" db="UniProtKB">
        <authorList>
            <consortium name="EnsemblPlants"/>
        </authorList>
    </citation>
    <scope>IDENTIFICATION</scope>
    <source>
        <strain evidence="14">cv. Bd21</strain>
    </source>
</reference>
<dbReference type="RefSeq" id="XP_003560108.1">
    <property type="nucleotide sequence ID" value="XM_003560060.4"/>
</dbReference>
<reference evidence="13 14" key="1">
    <citation type="journal article" date="2010" name="Nature">
        <title>Genome sequencing and analysis of the model grass Brachypodium distachyon.</title>
        <authorList>
            <consortium name="International Brachypodium Initiative"/>
        </authorList>
    </citation>
    <scope>NUCLEOTIDE SEQUENCE [LARGE SCALE GENOMIC DNA]</scope>
    <source>
        <strain evidence="13 14">Bd21</strain>
    </source>
</reference>
<feature type="transmembrane region" description="Helical" evidence="12">
    <location>
        <begin position="677"/>
        <end position="700"/>
    </location>
</feature>
<feature type="transmembrane region" description="Helical" evidence="12">
    <location>
        <begin position="833"/>
        <end position="861"/>
    </location>
</feature>
<dbReference type="GO" id="GO:0016760">
    <property type="term" value="F:cellulose synthase (UDP-forming) activity"/>
    <property type="evidence" value="ECO:0007669"/>
    <property type="project" value="InterPro"/>
</dbReference>
<evidence type="ECO:0000313" key="15">
    <source>
        <dbReference type="Proteomes" id="UP000008810"/>
    </source>
</evidence>
<feature type="binding site" evidence="10">
    <location>
        <position position="381"/>
    </location>
    <ligand>
        <name>UDP-alpha-D-glucose</name>
        <dbReference type="ChEBI" id="CHEBI:58885"/>
    </ligand>
</feature>
<keyword evidence="15" id="KW-1185">Reference proteome</keyword>